<name>A0A4Y1RTX4_PRUDU</name>
<feature type="compositionally biased region" description="Basic and acidic residues" evidence="2">
    <location>
        <begin position="1"/>
        <end position="13"/>
    </location>
</feature>
<proteinExistence type="predicted"/>
<evidence type="ECO:0000313" key="3">
    <source>
        <dbReference type="EMBL" id="BBH07328.1"/>
    </source>
</evidence>
<protein>
    <submittedName>
        <fullName evidence="3">Uncharacterized protein</fullName>
    </submittedName>
</protein>
<feature type="region of interest" description="Disordered" evidence="2">
    <location>
        <begin position="374"/>
        <end position="398"/>
    </location>
</feature>
<organism evidence="3">
    <name type="scientific">Prunus dulcis</name>
    <name type="common">Almond</name>
    <name type="synonym">Amygdalus dulcis</name>
    <dbReference type="NCBI Taxonomy" id="3755"/>
    <lineage>
        <taxon>Eukaryota</taxon>
        <taxon>Viridiplantae</taxon>
        <taxon>Streptophyta</taxon>
        <taxon>Embryophyta</taxon>
        <taxon>Tracheophyta</taxon>
        <taxon>Spermatophyta</taxon>
        <taxon>Magnoliopsida</taxon>
        <taxon>eudicotyledons</taxon>
        <taxon>Gunneridae</taxon>
        <taxon>Pentapetalae</taxon>
        <taxon>rosids</taxon>
        <taxon>fabids</taxon>
        <taxon>Rosales</taxon>
        <taxon>Rosaceae</taxon>
        <taxon>Amygdaloideae</taxon>
        <taxon>Amygdaleae</taxon>
        <taxon>Prunus</taxon>
    </lineage>
</organism>
<reference evidence="3" key="1">
    <citation type="journal article" date="2019" name="Science">
        <title>Mutation of a bHLH transcription factor allowed almond domestication.</title>
        <authorList>
            <person name="Sanchez-Perez R."/>
            <person name="Pavan S."/>
            <person name="Mazzeo R."/>
            <person name="Moldovan C."/>
            <person name="Aiese Cigliano R."/>
            <person name="Del Cueto J."/>
            <person name="Ricciardi F."/>
            <person name="Lotti C."/>
            <person name="Ricciardi L."/>
            <person name="Dicenta F."/>
            <person name="Lopez-Marques R.L."/>
            <person name="Lindberg Moller B."/>
        </authorList>
    </citation>
    <scope>NUCLEOTIDE SEQUENCE</scope>
</reference>
<keyword evidence="1" id="KW-0175">Coiled coil</keyword>
<dbReference type="AlphaFoldDB" id="A0A4Y1RTX4"/>
<evidence type="ECO:0000256" key="1">
    <source>
        <dbReference type="SAM" id="Coils"/>
    </source>
</evidence>
<dbReference type="EMBL" id="AP019303">
    <property type="protein sequence ID" value="BBH07328.1"/>
    <property type="molecule type" value="Genomic_DNA"/>
</dbReference>
<gene>
    <name evidence="3" type="ORF">Prudu_019233</name>
</gene>
<accession>A0A4Y1RTX4</accession>
<sequence>MLKMFESSDRESLDPPAFGGDDTESEEPSQYICSEDESSDTEGLVEGTIESRMIVPGGERVEPSEDSGSAAYREMLRNYIELEAIANRVLALPQNQEVGSSNQASPSGSVGIAAASVSEGLEIRVGVPLPRRNTLTEAKLAQLRKDFCVPTYVGLRLPTEADVVRYPADGSVMIFTDMYRHGFRLPFHPWVQMMLAKLGYAPGQYNPNFWILLHGVYIAWWLAGLGEPTFEQFMYLYSISKQQGNFGWVQANCRKAKERGYFIGHKPTTQKSWRNRWCMAYGDWECSPGKSVVQHIPTHFQSIGSVKWGPISKEKEDEVEWVRARLSDTERECGNLVTQKNLFESGLLQGMAGIIRGSTKVAVDIDEAEMQKRLRESRAKKAEKSAGKRPRDDDEGRVADVLGKRRALEEAHQQVMGSGPRLPPFDLQAPPKLPFGMEDVFAEGVEKVNFSRLRQQKKEVNLAMYRQEVPLVNVFLEGVKSDPEALARTPASSFIDRAQKTILTSAYAFGKMYVSMAKADKEIQRLKRRDEQAKAKVAEAQEAIREKNTLLVQKAALARKVEELKKAKAKEVAAARVEAIESF</sequence>
<feature type="region of interest" description="Disordered" evidence="2">
    <location>
        <begin position="1"/>
        <end position="43"/>
    </location>
</feature>
<feature type="coiled-coil region" evidence="1">
    <location>
        <begin position="516"/>
        <end position="567"/>
    </location>
</feature>
<evidence type="ECO:0000256" key="2">
    <source>
        <dbReference type="SAM" id="MobiDB-lite"/>
    </source>
</evidence>